<proteinExistence type="predicted"/>
<dbReference type="Proteomes" id="UP001153148">
    <property type="component" value="Unassembled WGS sequence"/>
</dbReference>
<name>A0ABN7PH10_TIMPD</name>
<gene>
    <name evidence="1" type="ORF">TPAB3V08_LOCUS13974</name>
</gene>
<comment type="caution">
    <text evidence="1">The sequence shown here is derived from an EMBL/GenBank/DDBJ whole genome shotgun (WGS) entry which is preliminary data.</text>
</comment>
<reference evidence="1" key="1">
    <citation type="submission" date="2021-03" db="EMBL/GenBank/DDBJ databases">
        <authorList>
            <person name="Tran Van P."/>
        </authorList>
    </citation>
    <scope>NUCLEOTIDE SEQUENCE</scope>
</reference>
<evidence type="ECO:0000313" key="2">
    <source>
        <dbReference type="Proteomes" id="UP001153148"/>
    </source>
</evidence>
<organism evidence="1 2">
    <name type="scientific">Timema podura</name>
    <name type="common">Walking stick</name>
    <dbReference type="NCBI Taxonomy" id="61482"/>
    <lineage>
        <taxon>Eukaryota</taxon>
        <taxon>Metazoa</taxon>
        <taxon>Ecdysozoa</taxon>
        <taxon>Arthropoda</taxon>
        <taxon>Hexapoda</taxon>
        <taxon>Insecta</taxon>
        <taxon>Pterygota</taxon>
        <taxon>Neoptera</taxon>
        <taxon>Polyneoptera</taxon>
        <taxon>Phasmatodea</taxon>
        <taxon>Timematodea</taxon>
        <taxon>Timematoidea</taxon>
        <taxon>Timematidae</taxon>
        <taxon>Timema</taxon>
    </lineage>
</organism>
<protein>
    <submittedName>
        <fullName evidence="1">Uncharacterized protein</fullName>
    </submittedName>
</protein>
<accession>A0ABN7PH10</accession>
<keyword evidence="2" id="KW-1185">Reference proteome</keyword>
<sequence>MRAKLANALVVLSPTAEDGEIEVRISVGLAGRDIIPCPTPFLHACSPLVRVLHEVKTTTQSSLSPLISRNNHPVGFNFQSDNGWGVAAIRTDWCGVSFTANATGTC</sequence>
<evidence type="ECO:0000313" key="1">
    <source>
        <dbReference type="EMBL" id="CAG2067031.1"/>
    </source>
</evidence>
<dbReference type="EMBL" id="CAJPIN010062413">
    <property type="protein sequence ID" value="CAG2067031.1"/>
    <property type="molecule type" value="Genomic_DNA"/>
</dbReference>